<dbReference type="EMBL" id="AHFB01000120">
    <property type="protein sequence ID" value="EOO26775.1"/>
    <property type="molecule type" value="Genomic_DNA"/>
</dbReference>
<evidence type="ECO:0000313" key="3">
    <source>
        <dbReference type="Proteomes" id="UP000014018"/>
    </source>
</evidence>
<organism evidence="2 3">
    <name type="scientific">Bacillus cereus VD133</name>
    <dbReference type="NCBI Taxonomy" id="1053233"/>
    <lineage>
        <taxon>Bacteria</taxon>
        <taxon>Bacillati</taxon>
        <taxon>Bacillota</taxon>
        <taxon>Bacilli</taxon>
        <taxon>Bacillales</taxon>
        <taxon>Bacillaceae</taxon>
        <taxon>Bacillus</taxon>
        <taxon>Bacillus cereus group</taxon>
    </lineage>
</organism>
<feature type="transmembrane region" description="Helical" evidence="1">
    <location>
        <begin position="6"/>
        <end position="32"/>
    </location>
</feature>
<dbReference type="Proteomes" id="UP000014018">
    <property type="component" value="Unassembled WGS sequence"/>
</dbReference>
<dbReference type="AlphaFoldDB" id="A0A9W5PL39"/>
<name>A0A9W5PL39_BACCE</name>
<reference evidence="2 3" key="1">
    <citation type="submission" date="2012-12" db="EMBL/GenBank/DDBJ databases">
        <title>The Genome Sequence of Bacillus cereus VD133.</title>
        <authorList>
            <consortium name="The Broad Institute Genome Sequencing Platform"/>
            <consortium name="The Broad Institute Genome Sequencing Center for Infectious Disease"/>
            <person name="Feldgarden M."/>
            <person name="Van der Auwera G.A."/>
            <person name="Mahillon J."/>
            <person name="Duprez V."/>
            <person name="Timmery S."/>
            <person name="Mattelet C."/>
            <person name="Dierick K."/>
            <person name="Sun M."/>
            <person name="Yu Z."/>
            <person name="Zhu L."/>
            <person name="Hu X."/>
            <person name="Shank E.B."/>
            <person name="Swiecicka I."/>
            <person name="Hansen B.M."/>
            <person name="Andrup L."/>
            <person name="Walker B."/>
            <person name="Young S.K."/>
            <person name="Zeng Q."/>
            <person name="Gargeya S."/>
            <person name="Fitzgerald M."/>
            <person name="Haas B."/>
            <person name="Abouelleil A."/>
            <person name="Alvarado L."/>
            <person name="Arachchi H.M."/>
            <person name="Berlin A.M."/>
            <person name="Chapman S.B."/>
            <person name="Dewar J."/>
            <person name="Goldberg J."/>
            <person name="Griggs A."/>
            <person name="Gujja S."/>
            <person name="Hansen M."/>
            <person name="Howarth C."/>
            <person name="Imamovic A."/>
            <person name="Larimer J."/>
            <person name="McCowan C."/>
            <person name="Murphy C."/>
            <person name="Neiman D."/>
            <person name="Pearson M."/>
            <person name="Priest M."/>
            <person name="Roberts A."/>
            <person name="Saif S."/>
            <person name="Shea T."/>
            <person name="Sisk P."/>
            <person name="Sykes S."/>
            <person name="Wortman J."/>
            <person name="Nusbaum C."/>
            <person name="Birren B."/>
        </authorList>
    </citation>
    <scope>NUCLEOTIDE SEQUENCE [LARGE SCALE GENOMIC DNA]</scope>
    <source>
        <strain evidence="2 3">VD133</strain>
    </source>
</reference>
<comment type="caution">
    <text evidence="2">The sequence shown here is derived from an EMBL/GenBank/DDBJ whole genome shotgun (WGS) entry which is preliminary data.</text>
</comment>
<proteinExistence type="predicted"/>
<keyword evidence="1" id="KW-0812">Transmembrane</keyword>
<evidence type="ECO:0000256" key="1">
    <source>
        <dbReference type="SAM" id="Phobius"/>
    </source>
</evidence>
<gene>
    <name evidence="2" type="ORF">IIU_05986</name>
</gene>
<protein>
    <submittedName>
        <fullName evidence="2">Uncharacterized protein</fullName>
    </submittedName>
</protein>
<evidence type="ECO:0000313" key="2">
    <source>
        <dbReference type="EMBL" id="EOO26775.1"/>
    </source>
</evidence>
<sequence>MKKGIVLKLFILTTALCTLILVTIFIGQTIFFKKYYANRKVNDIKTDIQSFEKAYVKAGDDAKTVQELEQAFYRENMTWITTLDSVGNIKYANDFSLDIQLFSSRNKLFSSKLISIPLYSLGGSVAKFLNR</sequence>
<keyword evidence="1" id="KW-1133">Transmembrane helix</keyword>
<keyword evidence="1" id="KW-0472">Membrane</keyword>
<accession>A0A9W5PL39</accession>